<dbReference type="Pfam" id="PF19631">
    <property type="entry name" value="Trypco2"/>
    <property type="match status" value="1"/>
</dbReference>
<feature type="domain" description="Trypsin-co-occurring" evidence="1">
    <location>
        <begin position="12"/>
        <end position="90"/>
    </location>
</feature>
<dbReference type="RefSeq" id="WP_345054568.1">
    <property type="nucleotide sequence ID" value="NZ_BAAAVM010000064.1"/>
</dbReference>
<accession>A0ABP6NKG4</accession>
<name>A0ABP6NKG4_9ACTN</name>
<protein>
    <recommendedName>
        <fullName evidence="1">Trypsin-co-occurring domain-containing protein</fullName>
    </recommendedName>
</protein>
<sequence>MAERSGNDMVLDLSDAIMLLRGQLTEAQANLIRDGDRGVVLSVGDVTLELGMELTRTRAGDASLRFGVVGVGGKRERGDKAVHKVTVQLKAGTPNGPLNVGDTDN</sequence>
<evidence type="ECO:0000313" key="2">
    <source>
        <dbReference type="EMBL" id="GAA3151323.1"/>
    </source>
</evidence>
<proteinExistence type="predicted"/>
<evidence type="ECO:0000259" key="1">
    <source>
        <dbReference type="Pfam" id="PF19631"/>
    </source>
</evidence>
<dbReference type="Proteomes" id="UP001500893">
    <property type="component" value="Unassembled WGS sequence"/>
</dbReference>
<comment type="caution">
    <text evidence="2">The sequence shown here is derived from an EMBL/GenBank/DDBJ whole genome shotgun (WGS) entry which is preliminary data.</text>
</comment>
<dbReference type="InterPro" id="IPR045608">
    <property type="entry name" value="Trypco2"/>
</dbReference>
<gene>
    <name evidence="2" type="ORF">GCM10010521_43630</name>
</gene>
<keyword evidence="3" id="KW-1185">Reference proteome</keyword>
<evidence type="ECO:0000313" key="3">
    <source>
        <dbReference type="Proteomes" id="UP001500893"/>
    </source>
</evidence>
<dbReference type="EMBL" id="BAAAVM010000064">
    <property type="protein sequence ID" value="GAA3151323.1"/>
    <property type="molecule type" value="Genomic_DNA"/>
</dbReference>
<organism evidence="2 3">
    <name type="scientific">Streptomyces rameus</name>
    <dbReference type="NCBI Taxonomy" id="68261"/>
    <lineage>
        <taxon>Bacteria</taxon>
        <taxon>Bacillati</taxon>
        <taxon>Actinomycetota</taxon>
        <taxon>Actinomycetes</taxon>
        <taxon>Kitasatosporales</taxon>
        <taxon>Streptomycetaceae</taxon>
        <taxon>Streptomyces</taxon>
    </lineage>
</organism>
<reference evidence="3" key="1">
    <citation type="journal article" date="2019" name="Int. J. Syst. Evol. Microbiol.">
        <title>The Global Catalogue of Microorganisms (GCM) 10K type strain sequencing project: providing services to taxonomists for standard genome sequencing and annotation.</title>
        <authorList>
            <consortium name="The Broad Institute Genomics Platform"/>
            <consortium name="The Broad Institute Genome Sequencing Center for Infectious Disease"/>
            <person name="Wu L."/>
            <person name="Ma J."/>
        </authorList>
    </citation>
    <scope>NUCLEOTIDE SEQUENCE [LARGE SCALE GENOMIC DNA]</scope>
    <source>
        <strain evidence="3">JCM 11574</strain>
    </source>
</reference>